<keyword evidence="3" id="KW-1185">Reference proteome</keyword>
<name>A0A9W7FT86_9STRA</name>
<gene>
    <name evidence="2" type="ORF">TrLO_g14834</name>
</gene>
<dbReference type="AlphaFoldDB" id="A0A9W7FT86"/>
<evidence type="ECO:0000256" key="1">
    <source>
        <dbReference type="SAM" id="MobiDB-lite"/>
    </source>
</evidence>
<dbReference type="OrthoDB" id="10472529at2759"/>
<evidence type="ECO:0000313" key="2">
    <source>
        <dbReference type="EMBL" id="GMI17730.1"/>
    </source>
</evidence>
<dbReference type="Proteomes" id="UP001165122">
    <property type="component" value="Unassembled WGS sequence"/>
</dbReference>
<organism evidence="2 3">
    <name type="scientific">Triparma laevis f. longispina</name>
    <dbReference type="NCBI Taxonomy" id="1714387"/>
    <lineage>
        <taxon>Eukaryota</taxon>
        <taxon>Sar</taxon>
        <taxon>Stramenopiles</taxon>
        <taxon>Ochrophyta</taxon>
        <taxon>Bolidophyceae</taxon>
        <taxon>Parmales</taxon>
        <taxon>Triparmaceae</taxon>
        <taxon>Triparma</taxon>
    </lineage>
</organism>
<comment type="caution">
    <text evidence="2">The sequence shown here is derived from an EMBL/GenBank/DDBJ whole genome shotgun (WGS) entry which is preliminary data.</text>
</comment>
<feature type="region of interest" description="Disordered" evidence="1">
    <location>
        <begin position="1"/>
        <end position="58"/>
    </location>
</feature>
<reference evidence="3" key="1">
    <citation type="journal article" date="2023" name="Commun. Biol.">
        <title>Genome analysis of Parmales, the sister group of diatoms, reveals the evolutionary specialization of diatoms from phago-mixotrophs to photoautotrophs.</title>
        <authorList>
            <person name="Ban H."/>
            <person name="Sato S."/>
            <person name="Yoshikawa S."/>
            <person name="Yamada K."/>
            <person name="Nakamura Y."/>
            <person name="Ichinomiya M."/>
            <person name="Sato N."/>
            <person name="Blanc-Mathieu R."/>
            <person name="Endo H."/>
            <person name="Kuwata A."/>
            <person name="Ogata H."/>
        </authorList>
    </citation>
    <scope>NUCLEOTIDE SEQUENCE [LARGE SCALE GENOMIC DNA]</scope>
    <source>
        <strain evidence="3">NIES 3700</strain>
    </source>
</reference>
<sequence>MSSTSSLWEGYDIMPSNLEETTAQENRRPPPSEKQLGDLCAHLSSQSQSPDDSPPELHTRRAWTVYRDINRSAHMDKTNLLTALLMAAVERLIEHASSTSTSAMARVVFDKLAGLYSDPLSSPHNLRICNTIVKCQADLLDAFQTSWISDSKHTEVMGLAAKTLEKILTEQTAKFIDELSASRGGSSSPEPMLVELVELLIGVGGKLVLTMIEVKVANGKLTKKTENKVAEKTPLLNTILTQYFDSLVKFLNVEDAANGETVQASQRKITEQVAKPLILNNNNGVGLIWVLEHLQNEIVSSANTLPSSPRGLAGLLSLTLDATSRLAAPSTHQITTIVEASVTLSGCLPIPTDANEQTHRLAKFILKALEAQKNSHELQNDVQHMLVRLGAVHRGPISLFNAKALFGVVGSRLPFSFFDFAVSIAVHAETKQHHREFLVAALVQCGVDHLEENQQESLGNKLIMALDEDSGLITSTRISIAPLLSVSLKTTKENAKNLEKTIGGWCAERMGDGFSDAVKSEKFCSEFIIASRVLHFAPAEFIATKATQKMVLDFQRTHCGACNDEKCKTCLGQEEGIRHTLSSLVKLSKGWAKKAKLNVTEEQRACWFMFAQVTEAIADVLALSKSVGERNKAIGHTYNNFLEIFKVLLKLASADSQSTQLVDSVGLALANLWKNHFRTTSSPSYLCAASFLAVAKLIKKNKQGVETSVLLKSVYYDIFQNLKEALPQFMETYGAKGKDMIDKLKVEVQEMFAKNFEETLKRTRDDNNGEIDRVLKKARGEELKATRNNRDTVRVKAGVRVLGLGADTFLISSSAVSADGLNKIKKAVEKARKERREGEGVGKLVGMDLEIVMKK</sequence>
<dbReference type="EMBL" id="BRXW01000304">
    <property type="protein sequence ID" value="GMI17730.1"/>
    <property type="molecule type" value="Genomic_DNA"/>
</dbReference>
<evidence type="ECO:0000313" key="3">
    <source>
        <dbReference type="Proteomes" id="UP001165122"/>
    </source>
</evidence>
<proteinExistence type="predicted"/>
<protein>
    <submittedName>
        <fullName evidence="2">Uncharacterized protein</fullName>
    </submittedName>
</protein>
<accession>A0A9W7FT86</accession>